<feature type="compositionally biased region" description="Low complexity" evidence="1">
    <location>
        <begin position="43"/>
        <end position="60"/>
    </location>
</feature>
<feature type="compositionally biased region" description="Pro residues" evidence="1">
    <location>
        <begin position="122"/>
        <end position="140"/>
    </location>
</feature>
<dbReference type="EMBL" id="CAJNJQ010001583">
    <property type="protein sequence ID" value="CAE7144066.1"/>
    <property type="molecule type" value="Genomic_DNA"/>
</dbReference>
<gene>
    <name evidence="2" type="ORF">RDB_LOCUS78134</name>
</gene>
<comment type="caution">
    <text evidence="2">The sequence shown here is derived from an EMBL/GenBank/DDBJ whole genome shotgun (WGS) entry which is preliminary data.</text>
</comment>
<name>A0A8H3HYG4_9AGAM</name>
<feature type="region of interest" description="Disordered" evidence="1">
    <location>
        <begin position="97"/>
        <end position="151"/>
    </location>
</feature>
<organism evidence="2 3">
    <name type="scientific">Rhizoctonia solani</name>
    <dbReference type="NCBI Taxonomy" id="456999"/>
    <lineage>
        <taxon>Eukaryota</taxon>
        <taxon>Fungi</taxon>
        <taxon>Dikarya</taxon>
        <taxon>Basidiomycota</taxon>
        <taxon>Agaricomycotina</taxon>
        <taxon>Agaricomycetes</taxon>
        <taxon>Cantharellales</taxon>
        <taxon>Ceratobasidiaceae</taxon>
        <taxon>Rhizoctonia</taxon>
    </lineage>
</organism>
<reference evidence="2" key="1">
    <citation type="submission" date="2021-01" db="EMBL/GenBank/DDBJ databases">
        <authorList>
            <person name="Kaushik A."/>
        </authorList>
    </citation>
    <scope>NUCLEOTIDE SEQUENCE</scope>
    <source>
        <strain evidence="2">AG5</strain>
    </source>
</reference>
<accession>A0A8H3HYG4</accession>
<dbReference type="Proteomes" id="UP000663827">
    <property type="component" value="Unassembled WGS sequence"/>
</dbReference>
<dbReference type="AlphaFoldDB" id="A0A8H3HYG4"/>
<proteinExistence type="predicted"/>
<feature type="region of interest" description="Disordered" evidence="1">
    <location>
        <begin position="1"/>
        <end position="74"/>
    </location>
</feature>
<protein>
    <submittedName>
        <fullName evidence="2">Uncharacterized protein</fullName>
    </submittedName>
</protein>
<evidence type="ECO:0000256" key="1">
    <source>
        <dbReference type="SAM" id="MobiDB-lite"/>
    </source>
</evidence>
<sequence length="278" mass="30363">MRSTELSRQKQRQKFQSACQTAGPKRSASKKDTLPARRPVSQALTKPSSLSKTSAKTTALRNASPTETKSLETEAPVPTIDISVLFDELFPTLANPTRFSQQRVPTPPPESSSPPDWQPNHPFHPPTPQPIHPPTPPSSPESPNRSLEYPYKSNTGVFDASIIYGARTSLGTCEHSSRECGVFDTMSIYGPAKTVLQPELPQLSRAVLTTCDARVHKPLTEYESSSATRSCNPGHELGIREEELDALSSAIFEDLLDAFDGRKGDLISAVEASLGEFY</sequence>
<evidence type="ECO:0000313" key="2">
    <source>
        <dbReference type="EMBL" id="CAE7144066.1"/>
    </source>
</evidence>
<evidence type="ECO:0000313" key="3">
    <source>
        <dbReference type="Proteomes" id="UP000663827"/>
    </source>
</evidence>